<dbReference type="AlphaFoldDB" id="A0A1G2HH75"/>
<proteinExistence type="predicted"/>
<keyword evidence="1" id="KW-0732">Signal</keyword>
<dbReference type="Pfam" id="PF20803">
    <property type="entry name" value="PaaX_M"/>
    <property type="match status" value="1"/>
</dbReference>
<evidence type="ECO:0000256" key="1">
    <source>
        <dbReference type="SAM" id="SignalP"/>
    </source>
</evidence>
<dbReference type="Proteomes" id="UP000176770">
    <property type="component" value="Unassembled WGS sequence"/>
</dbReference>
<gene>
    <name evidence="3" type="ORF">A3F94_00080</name>
</gene>
<feature type="signal peptide" evidence="1">
    <location>
        <begin position="1"/>
        <end position="16"/>
    </location>
</feature>
<feature type="chain" id="PRO_5009583117" description="Transcriptional repressor PaaX-like central Cas2-like domain-containing protein" evidence="1">
    <location>
        <begin position="17"/>
        <end position="194"/>
    </location>
</feature>
<evidence type="ECO:0000259" key="2">
    <source>
        <dbReference type="Pfam" id="PF20803"/>
    </source>
</evidence>
<dbReference type="STRING" id="1802165.A3F94_00080"/>
<dbReference type="PANTHER" id="PTHR30319:SF1">
    <property type="entry name" value="TRANSCRIPTIONAL REPRESSOR PAAX"/>
    <property type="match status" value="1"/>
</dbReference>
<name>A0A1G2HH75_9BACT</name>
<accession>A0A1G2HH75</accession>
<dbReference type="GO" id="GO:0006351">
    <property type="term" value="P:DNA-templated transcription"/>
    <property type="evidence" value="ECO:0007669"/>
    <property type="project" value="TreeGrafter"/>
</dbReference>
<feature type="domain" description="Transcriptional repressor PaaX-like central Cas2-like" evidence="2">
    <location>
        <begin position="103"/>
        <end position="173"/>
    </location>
</feature>
<dbReference type="InterPro" id="IPR048846">
    <property type="entry name" value="PaaX-like_central"/>
</dbReference>
<evidence type="ECO:0000313" key="4">
    <source>
        <dbReference type="Proteomes" id="UP000176770"/>
    </source>
</evidence>
<dbReference type="PANTHER" id="PTHR30319">
    <property type="entry name" value="PHENYLACETIC ACID REGULATOR-RELATED TRANSCRIPTIONAL REPRESSOR"/>
    <property type="match status" value="1"/>
</dbReference>
<evidence type="ECO:0000313" key="3">
    <source>
        <dbReference type="EMBL" id="OGZ61620.1"/>
    </source>
</evidence>
<dbReference type="Gene3D" id="3.30.70.2650">
    <property type="match status" value="1"/>
</dbReference>
<organism evidence="3 4">
    <name type="scientific">Candidatus Spechtbacteria bacterium RIFCSPLOWO2_12_FULL_38_22</name>
    <dbReference type="NCBI Taxonomy" id="1802165"/>
    <lineage>
        <taxon>Bacteria</taxon>
        <taxon>Candidatus Spechtiibacteriota</taxon>
    </lineage>
</organism>
<dbReference type="EMBL" id="MHOK01000020">
    <property type="protein sequence ID" value="OGZ61620.1"/>
    <property type="molecule type" value="Genomic_DNA"/>
</dbReference>
<sequence length="194" mass="23314">MAKKILLALSTPLVVATTPFSTTTNWAKNAEDNLDALEDFLFPPDEEIDENKIRRSLYSLKNREYIKYIYSKDKTEIRFELTKKGKEIVQGYQVDDLRISKKQKWDGKWRFIVFDIPEKQRYCRDALRGKLETLEFFRIQQSVYLFPYSCEKEIDLLCEYFEIRRHVLIFTGNINRDFGVKRHFQKLGFFLRIK</sequence>
<reference evidence="3 4" key="1">
    <citation type="journal article" date="2016" name="Nat. Commun.">
        <title>Thousands of microbial genomes shed light on interconnected biogeochemical processes in an aquifer system.</title>
        <authorList>
            <person name="Anantharaman K."/>
            <person name="Brown C.T."/>
            <person name="Hug L.A."/>
            <person name="Sharon I."/>
            <person name="Castelle C.J."/>
            <person name="Probst A.J."/>
            <person name="Thomas B.C."/>
            <person name="Singh A."/>
            <person name="Wilkins M.J."/>
            <person name="Karaoz U."/>
            <person name="Brodie E.L."/>
            <person name="Williams K.H."/>
            <person name="Hubbard S.S."/>
            <person name="Banfield J.F."/>
        </authorList>
    </citation>
    <scope>NUCLEOTIDE SEQUENCE [LARGE SCALE GENOMIC DNA]</scope>
</reference>
<protein>
    <recommendedName>
        <fullName evidence="2">Transcriptional repressor PaaX-like central Cas2-like domain-containing protein</fullName>
    </recommendedName>
</protein>
<comment type="caution">
    <text evidence="3">The sequence shown here is derived from an EMBL/GenBank/DDBJ whole genome shotgun (WGS) entry which is preliminary data.</text>
</comment>